<comment type="caution">
    <text evidence="3">The sequence shown here is derived from an EMBL/GenBank/DDBJ whole genome shotgun (WGS) entry which is preliminary data.</text>
</comment>
<evidence type="ECO:0000256" key="1">
    <source>
        <dbReference type="SAM" id="MobiDB-lite"/>
    </source>
</evidence>
<sequence length="307" mass="34110">MKIGALFLICYFGWTSGQNFRSILIERACAKRPELEFCADFTTPSPITTPSPSSSSSIPLVLPPNPSTIPPLAPTTVKLKVASTTPSPSTASESDVDFETSGNTTTRNEKEKLGSLVRLPKPLKSSKEIAVENVLKVAGAADENEEKKVVSPNGTSVSIEDDKGVLVFVSEYCVVEREHFVKSCNGDIPKPEIDFCKTYPSACVSTNGVIPVISYCQRYYKHYPKHCKKQLVAKEALQFCFAFEQFCLPELQHTVQSEKPKSSLRKCEDVLPEARKVCNPFPNPKDTFNLLRCTHFLTNCKKYVDWL</sequence>
<accession>A0A8S1EFV3</accession>
<dbReference type="OrthoDB" id="5810923at2759"/>
<evidence type="ECO:0008006" key="5">
    <source>
        <dbReference type="Google" id="ProtNLM"/>
    </source>
</evidence>
<evidence type="ECO:0000313" key="4">
    <source>
        <dbReference type="Proteomes" id="UP000494206"/>
    </source>
</evidence>
<evidence type="ECO:0000256" key="2">
    <source>
        <dbReference type="SAM" id="SignalP"/>
    </source>
</evidence>
<dbReference type="EMBL" id="CADEPM010000001">
    <property type="protein sequence ID" value="CAB3396545.1"/>
    <property type="molecule type" value="Genomic_DNA"/>
</dbReference>
<keyword evidence="2" id="KW-0732">Signal</keyword>
<dbReference type="AlphaFoldDB" id="A0A8S1EFV3"/>
<feature type="compositionally biased region" description="Low complexity" evidence="1">
    <location>
        <begin position="82"/>
        <end position="92"/>
    </location>
</feature>
<name>A0A8S1EFV3_9PELO</name>
<feature type="signal peptide" evidence="2">
    <location>
        <begin position="1"/>
        <end position="17"/>
    </location>
</feature>
<proteinExistence type="predicted"/>
<evidence type="ECO:0000313" key="3">
    <source>
        <dbReference type="EMBL" id="CAB3396545.1"/>
    </source>
</evidence>
<protein>
    <recommendedName>
        <fullName evidence="5">DUF19 domain-containing protein</fullName>
    </recommendedName>
</protein>
<organism evidence="3 4">
    <name type="scientific">Caenorhabditis bovis</name>
    <dbReference type="NCBI Taxonomy" id="2654633"/>
    <lineage>
        <taxon>Eukaryota</taxon>
        <taxon>Metazoa</taxon>
        <taxon>Ecdysozoa</taxon>
        <taxon>Nematoda</taxon>
        <taxon>Chromadorea</taxon>
        <taxon>Rhabditida</taxon>
        <taxon>Rhabditina</taxon>
        <taxon>Rhabditomorpha</taxon>
        <taxon>Rhabditoidea</taxon>
        <taxon>Rhabditidae</taxon>
        <taxon>Peloderinae</taxon>
        <taxon>Caenorhabditis</taxon>
    </lineage>
</organism>
<reference evidence="3 4" key="1">
    <citation type="submission" date="2020-04" db="EMBL/GenBank/DDBJ databases">
        <authorList>
            <person name="Laetsch R D."/>
            <person name="Stevens L."/>
            <person name="Kumar S."/>
            <person name="Blaxter L. M."/>
        </authorList>
    </citation>
    <scope>NUCLEOTIDE SEQUENCE [LARGE SCALE GENOMIC DNA]</scope>
</reference>
<gene>
    <name evidence="3" type="ORF">CBOVIS_LOCUS80</name>
</gene>
<dbReference type="Proteomes" id="UP000494206">
    <property type="component" value="Unassembled WGS sequence"/>
</dbReference>
<keyword evidence="4" id="KW-1185">Reference proteome</keyword>
<feature type="region of interest" description="Disordered" evidence="1">
    <location>
        <begin position="80"/>
        <end position="114"/>
    </location>
</feature>
<feature type="chain" id="PRO_5035802287" description="DUF19 domain-containing protein" evidence="2">
    <location>
        <begin position="18"/>
        <end position="307"/>
    </location>
</feature>